<sequence length="68" mass="7306">MVGVFRGPELVLSVMGALSRVGKFHLEVLNNVVGHTFVRFGPVGLPRWSPPGERLGVTPEGIPLFPSP</sequence>
<dbReference type="KEGG" id="samb:SAM23877_4195"/>
<name>A0A0K2AVS7_STRA7</name>
<proteinExistence type="predicted"/>
<evidence type="ECO:0000313" key="1">
    <source>
        <dbReference type="EMBL" id="AKZ57240.1"/>
    </source>
</evidence>
<gene>
    <name evidence="1" type="ORF">SAM23877_4195</name>
</gene>
<accession>A0A0K2AVS7</accession>
<dbReference type="Proteomes" id="UP000061018">
    <property type="component" value="Chromosome"/>
</dbReference>
<dbReference type="EMBL" id="CP012382">
    <property type="protein sequence ID" value="AKZ57240.1"/>
    <property type="molecule type" value="Genomic_DNA"/>
</dbReference>
<evidence type="ECO:0000313" key="2">
    <source>
        <dbReference type="Proteomes" id="UP000061018"/>
    </source>
</evidence>
<dbReference type="AlphaFoldDB" id="A0A0K2AVS7"/>
<reference evidence="2" key="1">
    <citation type="journal article" date="2015" name="J. Biotechnol.">
        <title>Complete genome sequence of Streptomyces ambofaciens ATCC 23877, the spiramycin producer.</title>
        <authorList>
            <person name="Thibessard A."/>
            <person name="Haas D."/>
            <person name="Gerbaud C."/>
            <person name="Aigle B."/>
            <person name="Lautru S."/>
            <person name="Pernodet J.L."/>
            <person name="Leblond P."/>
        </authorList>
    </citation>
    <scope>NUCLEOTIDE SEQUENCE [LARGE SCALE GENOMIC DNA]</scope>
    <source>
        <strain evidence="2">ATCC 23877 / 3486 / DSM 40053 / JCM 4204 / NBRC 12836 / NRRL B-2516</strain>
    </source>
</reference>
<organism evidence="1 2">
    <name type="scientific">Streptomyces ambofaciens (strain ATCC 23877 / 3486 / DSM 40053 / JCM 4204 / NBRC 12836 / NRRL B-2516)</name>
    <dbReference type="NCBI Taxonomy" id="278992"/>
    <lineage>
        <taxon>Bacteria</taxon>
        <taxon>Bacillati</taxon>
        <taxon>Actinomycetota</taxon>
        <taxon>Actinomycetes</taxon>
        <taxon>Kitasatosporales</taxon>
        <taxon>Streptomycetaceae</taxon>
        <taxon>Streptomyces</taxon>
    </lineage>
</organism>
<protein>
    <submittedName>
        <fullName evidence="1">Uncharacterized protein</fullName>
    </submittedName>
</protein>